<evidence type="ECO:0000256" key="1">
    <source>
        <dbReference type="ARBA" id="ARBA00006484"/>
    </source>
</evidence>
<dbReference type="GO" id="GO:0016491">
    <property type="term" value="F:oxidoreductase activity"/>
    <property type="evidence" value="ECO:0007669"/>
    <property type="project" value="UniProtKB-KW"/>
</dbReference>
<dbReference type="InterPro" id="IPR036291">
    <property type="entry name" value="NAD(P)-bd_dom_sf"/>
</dbReference>
<dbReference type="PANTHER" id="PTHR44196:SF1">
    <property type="entry name" value="DEHYDROGENASE_REDUCTASE SDR FAMILY MEMBER 7B"/>
    <property type="match status" value="1"/>
</dbReference>
<dbReference type="GO" id="GO:0016020">
    <property type="term" value="C:membrane"/>
    <property type="evidence" value="ECO:0007669"/>
    <property type="project" value="TreeGrafter"/>
</dbReference>
<name>A0A6J7JYI9_9ZZZZ</name>
<dbReference type="SUPFAM" id="SSF51735">
    <property type="entry name" value="NAD(P)-binding Rossmann-fold domains"/>
    <property type="match status" value="1"/>
</dbReference>
<sequence>MQLSGRRFIIIGAGGAFGRLISEALIERGAAVIGTARNNVSAANLPEHLSQKLLLDLESQESMQALVDYLTSADVQIDGIINTAGRVGFGSIAETASENSRRLMQINHFGPSQVIAGLMPQLAKSTNEPFVLSITGVVAEKVFPGMAAYTTSKTAHSTWLKALALEARRQKIRVIDTRPGHTETGLATRPLFGTAPAFAQGMSPQHVVDVIINAIENGITELSSDSFNA</sequence>
<evidence type="ECO:0000313" key="3">
    <source>
        <dbReference type="EMBL" id="CAB4947234.1"/>
    </source>
</evidence>
<comment type="similarity">
    <text evidence="1">Belongs to the short-chain dehydrogenases/reductases (SDR) family.</text>
</comment>
<dbReference type="CDD" id="cd05233">
    <property type="entry name" value="SDR_c"/>
    <property type="match status" value="1"/>
</dbReference>
<keyword evidence="2" id="KW-0560">Oxidoreductase</keyword>
<dbReference type="PANTHER" id="PTHR44196">
    <property type="entry name" value="DEHYDROGENASE/REDUCTASE SDR FAMILY MEMBER 7B"/>
    <property type="match status" value="1"/>
</dbReference>
<dbReference type="Gene3D" id="3.40.50.720">
    <property type="entry name" value="NAD(P)-binding Rossmann-like Domain"/>
    <property type="match status" value="1"/>
</dbReference>
<dbReference type="PRINTS" id="PR00081">
    <property type="entry name" value="GDHRDH"/>
</dbReference>
<evidence type="ECO:0000256" key="2">
    <source>
        <dbReference type="ARBA" id="ARBA00023002"/>
    </source>
</evidence>
<dbReference type="AlphaFoldDB" id="A0A6J7JYI9"/>
<dbReference type="EMBL" id="CAFBNO010000004">
    <property type="protein sequence ID" value="CAB4947234.1"/>
    <property type="molecule type" value="Genomic_DNA"/>
</dbReference>
<proteinExistence type="inferred from homology"/>
<accession>A0A6J7JYI9</accession>
<gene>
    <name evidence="3" type="ORF">UFOPK3837_00198</name>
</gene>
<reference evidence="3" key="1">
    <citation type="submission" date="2020-05" db="EMBL/GenBank/DDBJ databases">
        <authorList>
            <person name="Chiriac C."/>
            <person name="Salcher M."/>
            <person name="Ghai R."/>
            <person name="Kavagutti S V."/>
        </authorList>
    </citation>
    <scope>NUCLEOTIDE SEQUENCE</scope>
</reference>
<organism evidence="3">
    <name type="scientific">freshwater metagenome</name>
    <dbReference type="NCBI Taxonomy" id="449393"/>
    <lineage>
        <taxon>unclassified sequences</taxon>
        <taxon>metagenomes</taxon>
        <taxon>ecological metagenomes</taxon>
    </lineage>
</organism>
<dbReference type="InterPro" id="IPR002347">
    <property type="entry name" value="SDR_fam"/>
</dbReference>
<protein>
    <submittedName>
        <fullName evidence="3">Unannotated protein</fullName>
    </submittedName>
</protein>
<dbReference type="Pfam" id="PF00106">
    <property type="entry name" value="adh_short"/>
    <property type="match status" value="1"/>
</dbReference>